<feature type="signal peptide" evidence="2">
    <location>
        <begin position="1"/>
        <end position="29"/>
    </location>
</feature>
<dbReference type="Proteomes" id="UP001303408">
    <property type="component" value="Chromosome"/>
</dbReference>
<evidence type="ECO:0000256" key="1">
    <source>
        <dbReference type="SAM" id="MobiDB-lite"/>
    </source>
</evidence>
<keyword evidence="2" id="KW-0732">Signal</keyword>
<evidence type="ECO:0000313" key="3">
    <source>
        <dbReference type="EMBL" id="WNM26476.1"/>
    </source>
</evidence>
<sequence length="310" mass="32940">MSKSLSNRASTAAVFSIIAATAIAASAHAAEAPATGDDSEPTSTHNLAGTAGADGTEFSVRLQEILNSGGVSGTVLAGPAGAVPLTETKSVSCDPSQPDWDPLCDDLLFGEPDCPAGAVRNLATFIRERETVDSAWGRWRYVGIQACAQPTTSEPTIADLILTEWAQLDPGVPPLTVQPDQDWVYSTLPTIVYVDPTPITINDTLLGIPIQIRATPTTYTWTWGDGKTTTTTDPGTPYPNQTVSHEYLYVTGNVDLTLQTTWTGTYSINGNTWTTINGTITSTSTPRTLTVYSPHSHLVNCDLNGHCLNK</sequence>
<dbReference type="AlphaFoldDB" id="A0AA96JC61"/>
<name>A0AA96JC61_9MICO</name>
<protein>
    <recommendedName>
        <fullName evidence="4">PKD domain-containing protein</fullName>
    </recommendedName>
</protein>
<proteinExistence type="predicted"/>
<evidence type="ECO:0000256" key="2">
    <source>
        <dbReference type="SAM" id="SignalP"/>
    </source>
</evidence>
<evidence type="ECO:0008006" key="4">
    <source>
        <dbReference type="Google" id="ProtNLM"/>
    </source>
</evidence>
<dbReference type="KEGG" id="dcp:RN607_09715"/>
<accession>A0AA96JC61</accession>
<dbReference type="EMBL" id="CP134880">
    <property type="protein sequence ID" value="WNM26476.1"/>
    <property type="molecule type" value="Genomic_DNA"/>
</dbReference>
<organism evidence="3">
    <name type="scientific">Demequina capsici</name>
    <dbReference type="NCBI Taxonomy" id="3075620"/>
    <lineage>
        <taxon>Bacteria</taxon>
        <taxon>Bacillati</taxon>
        <taxon>Actinomycetota</taxon>
        <taxon>Actinomycetes</taxon>
        <taxon>Micrococcales</taxon>
        <taxon>Demequinaceae</taxon>
        <taxon>Demequina</taxon>
    </lineage>
</organism>
<feature type="region of interest" description="Disordered" evidence="1">
    <location>
        <begin position="31"/>
        <end position="52"/>
    </location>
</feature>
<reference evidence="3" key="1">
    <citation type="submission" date="2023-09" db="EMBL/GenBank/DDBJ databases">
        <title>Demequina sp. a novel bacteria isolated from Capsicum annuum.</title>
        <authorList>
            <person name="Humaira Z."/>
            <person name="Lee J."/>
            <person name="Cho D."/>
        </authorList>
    </citation>
    <scope>NUCLEOTIDE SEQUENCE</scope>
    <source>
        <strain evidence="3">PMTSA13</strain>
    </source>
</reference>
<gene>
    <name evidence="3" type="ORF">RN607_09715</name>
</gene>
<dbReference type="RefSeq" id="WP_313542302.1">
    <property type="nucleotide sequence ID" value="NZ_CP134880.1"/>
</dbReference>
<feature type="chain" id="PRO_5041741550" description="PKD domain-containing protein" evidence="2">
    <location>
        <begin position="30"/>
        <end position="310"/>
    </location>
</feature>